<name>A0ABP8CBT7_9ACTN</name>
<keyword evidence="3" id="KW-1185">Reference proteome</keyword>
<sequence>MGVKAKVNRQRNLRKIAELPQPGDDRRPRLRTRIGIVRRDLLVNLTQFTHERSDRKTLDLQAPNLIHNESEGIGDGTRSAKRRHQETVVQQRNQHPRRFTSARKSISESVNQRTEPHRDSSGIPYQRDRIRTADTHHLRTWQSQPSAAFFRHVGKHHIELSQKLKARLQALNNMAHPLAIDPHHRPVTLTEPRNR</sequence>
<evidence type="ECO:0000313" key="3">
    <source>
        <dbReference type="Proteomes" id="UP001501710"/>
    </source>
</evidence>
<feature type="compositionally biased region" description="Basic residues" evidence="1">
    <location>
        <begin position="1"/>
        <end position="14"/>
    </location>
</feature>
<proteinExistence type="predicted"/>
<feature type="region of interest" description="Disordered" evidence="1">
    <location>
        <begin position="67"/>
        <end position="124"/>
    </location>
</feature>
<reference evidence="3" key="1">
    <citation type="journal article" date="2019" name="Int. J. Syst. Evol. Microbiol.">
        <title>The Global Catalogue of Microorganisms (GCM) 10K type strain sequencing project: providing services to taxonomists for standard genome sequencing and annotation.</title>
        <authorList>
            <consortium name="The Broad Institute Genomics Platform"/>
            <consortium name="The Broad Institute Genome Sequencing Center for Infectious Disease"/>
            <person name="Wu L."/>
            <person name="Ma J."/>
        </authorList>
    </citation>
    <scope>NUCLEOTIDE SEQUENCE [LARGE SCALE GENOMIC DNA]</scope>
    <source>
        <strain evidence="3">JCM 17440</strain>
    </source>
</reference>
<comment type="caution">
    <text evidence="2">The sequence shown here is derived from an EMBL/GenBank/DDBJ whole genome shotgun (WGS) entry which is preliminary data.</text>
</comment>
<gene>
    <name evidence="2" type="ORF">GCM10022254_48960</name>
</gene>
<evidence type="ECO:0000256" key="1">
    <source>
        <dbReference type="SAM" id="MobiDB-lite"/>
    </source>
</evidence>
<feature type="region of interest" description="Disordered" evidence="1">
    <location>
        <begin position="1"/>
        <end position="28"/>
    </location>
</feature>
<evidence type="ECO:0000313" key="2">
    <source>
        <dbReference type="EMBL" id="GAA4237276.1"/>
    </source>
</evidence>
<organism evidence="2 3">
    <name type="scientific">Actinomadura meridiana</name>
    <dbReference type="NCBI Taxonomy" id="559626"/>
    <lineage>
        <taxon>Bacteria</taxon>
        <taxon>Bacillati</taxon>
        <taxon>Actinomycetota</taxon>
        <taxon>Actinomycetes</taxon>
        <taxon>Streptosporangiales</taxon>
        <taxon>Thermomonosporaceae</taxon>
        <taxon>Actinomadura</taxon>
    </lineage>
</organism>
<feature type="compositionally biased region" description="Polar residues" evidence="1">
    <location>
        <begin position="102"/>
        <end position="113"/>
    </location>
</feature>
<accession>A0ABP8CBT7</accession>
<feature type="compositionally biased region" description="Basic and acidic residues" evidence="1">
    <location>
        <begin position="114"/>
        <end position="124"/>
    </location>
</feature>
<dbReference type="Proteomes" id="UP001501710">
    <property type="component" value="Unassembled WGS sequence"/>
</dbReference>
<protein>
    <submittedName>
        <fullName evidence="2">Uncharacterized protein</fullName>
    </submittedName>
</protein>
<dbReference type="EMBL" id="BAABAS010000017">
    <property type="protein sequence ID" value="GAA4237276.1"/>
    <property type="molecule type" value="Genomic_DNA"/>
</dbReference>